<dbReference type="Proteomes" id="UP001500301">
    <property type="component" value="Unassembled WGS sequence"/>
</dbReference>
<accession>A0ABP6VJ11</accession>
<dbReference type="InterPro" id="IPR002918">
    <property type="entry name" value="Lipase_EstA/Esterase_EstB"/>
</dbReference>
<sequence>MLRRALTTVAVLLALLGGLLAAPAPARADTKPLPVPYSFLPNAAFGGVPGANAPGTNDFGCRPTPAHPRPVILVHGLLGNRSTNWQTYGPLLRNNGYCVFSLTYGVEYDVTPVNLFGGLDDMRVSARQLKRFVTTVLRATGATKVDLVGHSEGTVMPQWYLKFLGGAKRVENYVGLASAYRGTRVASLGDVVAGVLPDGMLPTGCRSCLQFSPTSRFMKKLHEGGMVQPGVRYTSIVTKYDELVLPYTNGILPGVHNVVLQDVCKQDYSEHFQIASSRNAAQLVLNALDPEHPRPVRCALVLPFVGELVPGLL</sequence>
<protein>
    <submittedName>
        <fullName evidence="2">Alpha/beta hydrolase</fullName>
    </submittedName>
</protein>
<reference evidence="3" key="1">
    <citation type="journal article" date="2019" name="Int. J. Syst. Evol. Microbiol.">
        <title>The Global Catalogue of Microorganisms (GCM) 10K type strain sequencing project: providing services to taxonomists for standard genome sequencing and annotation.</title>
        <authorList>
            <consortium name="The Broad Institute Genomics Platform"/>
            <consortium name="The Broad Institute Genome Sequencing Center for Infectious Disease"/>
            <person name="Wu L."/>
            <person name="Ma J."/>
        </authorList>
    </citation>
    <scope>NUCLEOTIDE SEQUENCE [LARGE SCALE GENOMIC DNA]</scope>
    <source>
        <strain evidence="3">JCM 17460</strain>
    </source>
</reference>
<name>A0ABP6VJ11_9ACTN</name>
<dbReference type="GO" id="GO:0016787">
    <property type="term" value="F:hydrolase activity"/>
    <property type="evidence" value="ECO:0007669"/>
    <property type="project" value="UniProtKB-KW"/>
</dbReference>
<dbReference type="PANTHER" id="PTHR32015:SF1">
    <property type="entry name" value="LIPASE"/>
    <property type="match status" value="1"/>
</dbReference>
<gene>
    <name evidence="2" type="ORF">GCM10022263_23400</name>
</gene>
<keyword evidence="3" id="KW-1185">Reference proteome</keyword>
<proteinExistence type="predicted"/>
<feature type="chain" id="PRO_5046847140" evidence="1">
    <location>
        <begin position="29"/>
        <end position="313"/>
    </location>
</feature>
<dbReference type="RefSeq" id="WP_218235646.1">
    <property type="nucleotide sequence ID" value="NZ_BAABBB010000012.1"/>
</dbReference>
<dbReference type="Pfam" id="PF01674">
    <property type="entry name" value="Lipase_2"/>
    <property type="match status" value="1"/>
</dbReference>
<evidence type="ECO:0000256" key="1">
    <source>
        <dbReference type="SAM" id="SignalP"/>
    </source>
</evidence>
<feature type="signal peptide" evidence="1">
    <location>
        <begin position="1"/>
        <end position="28"/>
    </location>
</feature>
<organism evidence="2 3">
    <name type="scientific">Nocardioides daeguensis</name>
    <dbReference type="NCBI Taxonomy" id="908359"/>
    <lineage>
        <taxon>Bacteria</taxon>
        <taxon>Bacillati</taxon>
        <taxon>Actinomycetota</taxon>
        <taxon>Actinomycetes</taxon>
        <taxon>Propionibacteriales</taxon>
        <taxon>Nocardioidaceae</taxon>
        <taxon>Nocardioides</taxon>
    </lineage>
</organism>
<evidence type="ECO:0000313" key="2">
    <source>
        <dbReference type="EMBL" id="GAA3534696.1"/>
    </source>
</evidence>
<keyword evidence="1" id="KW-0732">Signal</keyword>
<dbReference type="PANTHER" id="PTHR32015">
    <property type="entry name" value="FASTING INDUCED LIPASE"/>
    <property type="match status" value="1"/>
</dbReference>
<dbReference type="EMBL" id="BAABBB010000012">
    <property type="protein sequence ID" value="GAA3534696.1"/>
    <property type="molecule type" value="Genomic_DNA"/>
</dbReference>
<evidence type="ECO:0000313" key="3">
    <source>
        <dbReference type="Proteomes" id="UP001500301"/>
    </source>
</evidence>
<comment type="caution">
    <text evidence="2">The sequence shown here is derived from an EMBL/GenBank/DDBJ whole genome shotgun (WGS) entry which is preliminary data.</text>
</comment>
<keyword evidence="2" id="KW-0378">Hydrolase</keyword>